<dbReference type="Proteomes" id="UP001246576">
    <property type="component" value="Unassembled WGS sequence"/>
</dbReference>
<evidence type="ECO:0000256" key="2">
    <source>
        <dbReference type="SAM" id="MobiDB-lite"/>
    </source>
</evidence>
<keyword evidence="5" id="KW-1185">Reference proteome</keyword>
<evidence type="ECO:0000313" key="5">
    <source>
        <dbReference type="Proteomes" id="UP001246576"/>
    </source>
</evidence>
<proteinExistence type="predicted"/>
<dbReference type="RefSeq" id="WP_204726227.1">
    <property type="nucleotide sequence ID" value="NZ_JAVLSJ010000022.1"/>
</dbReference>
<keyword evidence="3" id="KW-0812">Transmembrane</keyword>
<sequence>MQVLERSEGDRDRRVASEVVAQAGHGDPSGQVIHSSQSSHASQSPAPARVASVQPDLSEEELEVRASHITAAAVAAAAVTAAVATSAGTASLPYEDTATAPAAQEEPAAQTRRGPRGPRSEPEPRASTRGALLVSLLTLAIIGVALWAGAQWPQRSLKPVMQQLPPLSKAAPVDAVAPPASLDHAQPAASDAAPGPEVIAQLQQEADDKAHQLAQKRAAAEARHRREDAALALREQRRREAEAQLANARAKAERAQAVVPVPEVVEVQPVPTLAEQVKQCSTLSVFARESCLWKLCDGKWGKNGCPSYERNNEGA</sequence>
<keyword evidence="3" id="KW-1133">Transmembrane helix</keyword>
<reference evidence="4" key="1">
    <citation type="submission" date="2023-09" db="EMBL/GenBank/DDBJ databases">
        <title>Description of first Herbaspirillum huttiense subsp. nephrolepsisexaltata and Herbaspirillum huttiense subsp. lycopersicon.</title>
        <authorList>
            <person name="Poudel M."/>
            <person name="Sharma A."/>
            <person name="Goss E."/>
            <person name="Tapia J.H."/>
            <person name="Harmon C.M."/>
            <person name="Jones J.B."/>
        </authorList>
    </citation>
    <scope>NUCLEOTIDE SEQUENCE</scope>
    <source>
        <strain evidence="4">SE1</strain>
    </source>
</reference>
<organism evidence="4 5">
    <name type="scientific">Herbaspirillum huttiense subsp. lycopersici</name>
    <dbReference type="NCBI Taxonomy" id="3074428"/>
    <lineage>
        <taxon>Bacteria</taxon>
        <taxon>Pseudomonadati</taxon>
        <taxon>Pseudomonadota</taxon>
        <taxon>Betaproteobacteria</taxon>
        <taxon>Burkholderiales</taxon>
        <taxon>Oxalobacteraceae</taxon>
        <taxon>Herbaspirillum</taxon>
    </lineage>
</organism>
<evidence type="ECO:0000256" key="1">
    <source>
        <dbReference type="SAM" id="Coils"/>
    </source>
</evidence>
<comment type="caution">
    <text evidence="4">The sequence shown here is derived from an EMBL/GenBank/DDBJ whole genome shotgun (WGS) entry which is preliminary data.</text>
</comment>
<feature type="region of interest" description="Disordered" evidence="2">
    <location>
        <begin position="1"/>
        <end position="60"/>
    </location>
</feature>
<name>A0ABU2EVP6_9BURK</name>
<keyword evidence="3" id="KW-0472">Membrane</keyword>
<feature type="transmembrane region" description="Helical" evidence="3">
    <location>
        <begin position="130"/>
        <end position="150"/>
    </location>
</feature>
<evidence type="ECO:0000313" key="4">
    <source>
        <dbReference type="EMBL" id="MDR9851797.1"/>
    </source>
</evidence>
<feature type="compositionally biased region" description="Low complexity" evidence="2">
    <location>
        <begin position="98"/>
        <end position="112"/>
    </location>
</feature>
<protein>
    <submittedName>
        <fullName evidence="4">Phage tail protein</fullName>
    </submittedName>
</protein>
<feature type="region of interest" description="Disordered" evidence="2">
    <location>
        <begin position="98"/>
        <end position="127"/>
    </location>
</feature>
<feature type="coiled-coil region" evidence="1">
    <location>
        <begin position="199"/>
        <end position="258"/>
    </location>
</feature>
<keyword evidence="1" id="KW-0175">Coiled coil</keyword>
<accession>A0ABU2EVP6</accession>
<feature type="compositionally biased region" description="Low complexity" evidence="2">
    <location>
        <begin position="34"/>
        <end position="47"/>
    </location>
</feature>
<dbReference type="EMBL" id="JAVLSJ010000022">
    <property type="protein sequence ID" value="MDR9851797.1"/>
    <property type="molecule type" value="Genomic_DNA"/>
</dbReference>
<gene>
    <name evidence="4" type="ORF">RI048_26470</name>
</gene>
<evidence type="ECO:0000256" key="3">
    <source>
        <dbReference type="SAM" id="Phobius"/>
    </source>
</evidence>
<feature type="compositionally biased region" description="Basic and acidic residues" evidence="2">
    <location>
        <begin position="1"/>
        <end position="16"/>
    </location>
</feature>